<dbReference type="AlphaFoldDB" id="A0A0E9SFT5"/>
<evidence type="ECO:0000313" key="1">
    <source>
        <dbReference type="EMBL" id="JAH40117.1"/>
    </source>
</evidence>
<accession>A0A0E9SFT5</accession>
<reference evidence="1" key="2">
    <citation type="journal article" date="2015" name="Fish Shellfish Immunol.">
        <title>Early steps in the European eel (Anguilla anguilla)-Vibrio vulnificus interaction in the gills: Role of the RtxA13 toxin.</title>
        <authorList>
            <person name="Callol A."/>
            <person name="Pajuelo D."/>
            <person name="Ebbesson L."/>
            <person name="Teles M."/>
            <person name="MacKenzie S."/>
            <person name="Amaro C."/>
        </authorList>
    </citation>
    <scope>NUCLEOTIDE SEQUENCE</scope>
</reference>
<organism evidence="1">
    <name type="scientific">Anguilla anguilla</name>
    <name type="common">European freshwater eel</name>
    <name type="synonym">Muraena anguilla</name>
    <dbReference type="NCBI Taxonomy" id="7936"/>
    <lineage>
        <taxon>Eukaryota</taxon>
        <taxon>Metazoa</taxon>
        <taxon>Chordata</taxon>
        <taxon>Craniata</taxon>
        <taxon>Vertebrata</taxon>
        <taxon>Euteleostomi</taxon>
        <taxon>Actinopterygii</taxon>
        <taxon>Neopterygii</taxon>
        <taxon>Teleostei</taxon>
        <taxon>Anguilliformes</taxon>
        <taxon>Anguillidae</taxon>
        <taxon>Anguilla</taxon>
    </lineage>
</organism>
<dbReference type="EMBL" id="GBXM01068460">
    <property type="protein sequence ID" value="JAH40117.1"/>
    <property type="molecule type" value="Transcribed_RNA"/>
</dbReference>
<reference evidence="1" key="1">
    <citation type="submission" date="2014-11" db="EMBL/GenBank/DDBJ databases">
        <authorList>
            <person name="Amaro Gonzalez C."/>
        </authorList>
    </citation>
    <scope>NUCLEOTIDE SEQUENCE</scope>
</reference>
<sequence length="29" mass="3563">MNGTNKNLNYLFVHYIIKQKIFVFDLEIF</sequence>
<protein>
    <submittedName>
        <fullName evidence="1">Uncharacterized protein</fullName>
    </submittedName>
</protein>
<proteinExistence type="predicted"/>
<name>A0A0E9SFT5_ANGAN</name>